<evidence type="ECO:0000313" key="3">
    <source>
        <dbReference type="Proteomes" id="UP000178367"/>
    </source>
</evidence>
<dbReference type="InterPro" id="IPR000182">
    <property type="entry name" value="GNAT_dom"/>
</dbReference>
<feature type="domain" description="N-acetyltransferase" evidence="1">
    <location>
        <begin position="18"/>
        <end position="177"/>
    </location>
</feature>
<dbReference type="EMBL" id="MFGB01000010">
    <property type="protein sequence ID" value="OGF27113.1"/>
    <property type="molecule type" value="Genomic_DNA"/>
</dbReference>
<dbReference type="Proteomes" id="UP000178367">
    <property type="component" value="Unassembled WGS sequence"/>
</dbReference>
<comment type="caution">
    <text evidence="2">The sequence shown here is derived from an EMBL/GenBank/DDBJ whole genome shotgun (WGS) entry which is preliminary data.</text>
</comment>
<gene>
    <name evidence="2" type="ORF">A2227_04475</name>
</gene>
<accession>A0A1F5SKY2</accession>
<dbReference type="GO" id="GO:0016747">
    <property type="term" value="F:acyltransferase activity, transferring groups other than amino-acyl groups"/>
    <property type="evidence" value="ECO:0007669"/>
    <property type="project" value="InterPro"/>
</dbReference>
<name>A0A1F5SKY2_9BACT</name>
<dbReference type="InterPro" id="IPR016181">
    <property type="entry name" value="Acyl_CoA_acyltransferase"/>
</dbReference>
<evidence type="ECO:0000259" key="1">
    <source>
        <dbReference type="PROSITE" id="PS51186"/>
    </source>
</evidence>
<dbReference type="SUPFAM" id="SSF55729">
    <property type="entry name" value="Acyl-CoA N-acyltransferases (Nat)"/>
    <property type="match status" value="1"/>
</dbReference>
<dbReference type="Pfam" id="PF00583">
    <property type="entry name" value="Acetyltransf_1"/>
    <property type="match status" value="1"/>
</dbReference>
<evidence type="ECO:0000313" key="2">
    <source>
        <dbReference type="EMBL" id="OGF27113.1"/>
    </source>
</evidence>
<sequence>MKIAYFDPDDLKISGLSPREVAVEATDLLRLVYRERYYDPGLWTDGFVAYLEKKIKTREFLPFFALFRNKVIASSFLEIQGDRVELAKSVIHEDYRQTGVGKKLMRMRLPYAKNNLNSELAYIRIRAVNPAAVAIALEQKFVPVGLWFENPVRNAAGKISCREPILFAEYYLSRVYEPAEIFTIDEGLPWINYVRSLIGKLPVYTSLSEMEVGYYFDSTSGIHYFANRLPDRRFRYHAKEEVALLFDISRDTLDLQKEALNRGFKVTGYFPPTDKRPPEIVFTGGKSPVIPAVLPVGNHDFLAGSFLRLTDHRTVINKNS</sequence>
<dbReference type="AlphaFoldDB" id="A0A1F5SKY2"/>
<protein>
    <recommendedName>
        <fullName evidence="1">N-acetyltransferase domain-containing protein</fullName>
    </recommendedName>
</protein>
<organism evidence="2 3">
    <name type="scientific">Candidatus Falkowbacteria bacterium RIFOXYA2_FULL_47_19</name>
    <dbReference type="NCBI Taxonomy" id="1797994"/>
    <lineage>
        <taxon>Bacteria</taxon>
        <taxon>Candidatus Falkowiibacteriota</taxon>
    </lineage>
</organism>
<reference evidence="2 3" key="1">
    <citation type="journal article" date="2016" name="Nat. Commun.">
        <title>Thousands of microbial genomes shed light on interconnected biogeochemical processes in an aquifer system.</title>
        <authorList>
            <person name="Anantharaman K."/>
            <person name="Brown C.T."/>
            <person name="Hug L.A."/>
            <person name="Sharon I."/>
            <person name="Castelle C.J."/>
            <person name="Probst A.J."/>
            <person name="Thomas B.C."/>
            <person name="Singh A."/>
            <person name="Wilkins M.J."/>
            <person name="Karaoz U."/>
            <person name="Brodie E.L."/>
            <person name="Williams K.H."/>
            <person name="Hubbard S.S."/>
            <person name="Banfield J.F."/>
        </authorList>
    </citation>
    <scope>NUCLEOTIDE SEQUENCE [LARGE SCALE GENOMIC DNA]</scope>
</reference>
<dbReference type="PROSITE" id="PS51186">
    <property type="entry name" value="GNAT"/>
    <property type="match status" value="1"/>
</dbReference>
<dbReference type="Gene3D" id="3.40.630.30">
    <property type="match status" value="1"/>
</dbReference>
<proteinExistence type="predicted"/>
<dbReference type="STRING" id="1797994.A2227_04475"/>